<dbReference type="Proteomes" id="UP000315010">
    <property type="component" value="Unassembled WGS sequence"/>
</dbReference>
<organism evidence="1 2">
    <name type="scientific">Novipirellula herctigrandis</name>
    <dbReference type="NCBI Taxonomy" id="2527986"/>
    <lineage>
        <taxon>Bacteria</taxon>
        <taxon>Pseudomonadati</taxon>
        <taxon>Planctomycetota</taxon>
        <taxon>Planctomycetia</taxon>
        <taxon>Pirellulales</taxon>
        <taxon>Pirellulaceae</taxon>
        <taxon>Novipirellula</taxon>
    </lineage>
</organism>
<sequence length="47" mass="5433">MKLSRKTVGLGNRVFVEVNIGVPQGHVDFMRETEGTIQMFHLTNRCW</sequence>
<dbReference type="AlphaFoldDB" id="A0A5C5YUR7"/>
<keyword evidence="2" id="KW-1185">Reference proteome</keyword>
<proteinExistence type="predicted"/>
<dbReference type="EMBL" id="SJPJ01000001">
    <property type="protein sequence ID" value="TWT78715.1"/>
    <property type="molecule type" value="Genomic_DNA"/>
</dbReference>
<protein>
    <submittedName>
        <fullName evidence="1">Uncharacterized protein</fullName>
    </submittedName>
</protein>
<reference evidence="1 2" key="1">
    <citation type="submission" date="2019-02" db="EMBL/GenBank/DDBJ databases">
        <title>Deep-cultivation of Planctomycetes and their phenomic and genomic characterization uncovers novel biology.</title>
        <authorList>
            <person name="Wiegand S."/>
            <person name="Jogler M."/>
            <person name="Boedeker C."/>
            <person name="Pinto D."/>
            <person name="Vollmers J."/>
            <person name="Rivas-Marin E."/>
            <person name="Kohn T."/>
            <person name="Peeters S.H."/>
            <person name="Heuer A."/>
            <person name="Rast P."/>
            <person name="Oberbeckmann S."/>
            <person name="Bunk B."/>
            <person name="Jeske O."/>
            <person name="Meyerdierks A."/>
            <person name="Storesund J.E."/>
            <person name="Kallscheuer N."/>
            <person name="Luecker S."/>
            <person name="Lage O.M."/>
            <person name="Pohl T."/>
            <person name="Merkel B.J."/>
            <person name="Hornburger P."/>
            <person name="Mueller R.-W."/>
            <person name="Bruemmer F."/>
            <person name="Labrenz M."/>
            <person name="Spormann A.M."/>
            <person name="Op Den Camp H."/>
            <person name="Overmann J."/>
            <person name="Amann R."/>
            <person name="Jetten M.S.M."/>
            <person name="Mascher T."/>
            <person name="Medema M.H."/>
            <person name="Devos D.P."/>
            <person name="Kaster A.-K."/>
            <person name="Ovreas L."/>
            <person name="Rohde M."/>
            <person name="Galperin M.Y."/>
            <person name="Jogler C."/>
        </authorList>
    </citation>
    <scope>NUCLEOTIDE SEQUENCE [LARGE SCALE GENOMIC DNA]</scope>
    <source>
        <strain evidence="1 2">CA13</strain>
    </source>
</reference>
<comment type="caution">
    <text evidence="1">The sequence shown here is derived from an EMBL/GenBank/DDBJ whole genome shotgun (WGS) entry which is preliminary data.</text>
</comment>
<evidence type="ECO:0000313" key="1">
    <source>
        <dbReference type="EMBL" id="TWT78715.1"/>
    </source>
</evidence>
<evidence type="ECO:0000313" key="2">
    <source>
        <dbReference type="Proteomes" id="UP000315010"/>
    </source>
</evidence>
<accession>A0A5C5YUR7</accession>
<name>A0A5C5YUR7_9BACT</name>
<gene>
    <name evidence="1" type="ORF">CA13_01120</name>
</gene>